<dbReference type="HOGENOM" id="CLU_3180353_0_0_10"/>
<organism evidence="1 2">
    <name type="scientific">Bacteroides pyogenes F0041</name>
    <dbReference type="NCBI Taxonomy" id="1321819"/>
    <lineage>
        <taxon>Bacteria</taxon>
        <taxon>Pseudomonadati</taxon>
        <taxon>Bacteroidota</taxon>
        <taxon>Bacteroidia</taxon>
        <taxon>Bacteroidales</taxon>
        <taxon>Bacteroidaceae</taxon>
        <taxon>Bacteroides</taxon>
    </lineage>
</organism>
<proteinExistence type="predicted"/>
<protein>
    <submittedName>
        <fullName evidence="1">Uncharacterized protein</fullName>
    </submittedName>
</protein>
<comment type="caution">
    <text evidence="1">The sequence shown here is derived from an EMBL/GenBank/DDBJ whole genome shotgun (WGS) entry which is preliminary data.</text>
</comment>
<dbReference type="AlphaFoldDB" id="U2CMU4"/>
<sequence length="46" mass="5408">MRLFRQRAVPLLCQRLLHSYNDTNERGFKDIWEEPNAGALLADVLH</sequence>
<dbReference type="Proteomes" id="UP000016496">
    <property type="component" value="Unassembled WGS sequence"/>
</dbReference>
<dbReference type="EMBL" id="AWSV01000069">
    <property type="protein sequence ID" value="ERI85865.1"/>
    <property type="molecule type" value="Genomic_DNA"/>
</dbReference>
<evidence type="ECO:0000313" key="1">
    <source>
        <dbReference type="EMBL" id="ERI85865.1"/>
    </source>
</evidence>
<reference evidence="1 2" key="1">
    <citation type="submission" date="2013-08" db="EMBL/GenBank/DDBJ databases">
        <authorList>
            <person name="Weinstock G."/>
            <person name="Sodergren E."/>
            <person name="Wylie T."/>
            <person name="Fulton L."/>
            <person name="Fulton R."/>
            <person name="Fronick C."/>
            <person name="O'Laughlin M."/>
            <person name="Godfrey J."/>
            <person name="Miner T."/>
            <person name="Herter B."/>
            <person name="Appelbaum E."/>
            <person name="Cordes M."/>
            <person name="Lek S."/>
            <person name="Wollam A."/>
            <person name="Pepin K.H."/>
            <person name="Palsikar V.B."/>
            <person name="Mitreva M."/>
            <person name="Wilson R.K."/>
        </authorList>
    </citation>
    <scope>NUCLEOTIDE SEQUENCE [LARGE SCALE GENOMIC DNA]</scope>
    <source>
        <strain evidence="1 2">F0041</strain>
    </source>
</reference>
<gene>
    <name evidence="1" type="ORF">HMPREF1981_01272</name>
</gene>
<evidence type="ECO:0000313" key="2">
    <source>
        <dbReference type="Proteomes" id="UP000016496"/>
    </source>
</evidence>
<accession>U2CMU4</accession>
<name>U2CMU4_9BACE</name>